<dbReference type="AlphaFoldDB" id="A0AAW5RJK0"/>
<keyword evidence="5" id="KW-1185">Reference proteome</keyword>
<sequence length="693" mass="79271">MEQTGEEFFHDFRQELLAGAETNGRFLLDEFMEAVATELVETGFTEGFELCHYRAQRGMRVDGYWFNDEGVLDLFIADFDSRNELTTLNKAEVTATFKRVSNFLEASARKYLASELEVTSPEYGLARQIEDRKGALRQVNLILVSERTLSGKIQTLPDDEIAGIPAVHHIWDISRLHRQRSSRNHKEPLDLDFTQMFGKGIASLPAHLGIDTYQSHLMVMPADVLATLYEKFGARLLEQNVRTFLQARGNVNKGIRSTILNEPNMFFAYNNGITATAQEVETVMTTSGPVITRVVDLQIVNGGQTTASLFHTRKRDKADLSQIFVQMKLSVINSLQSEVVVPKISEYANTQNKVNAADFFSNHPFHVRMEEFSRRIWAPAQQGMQRETRWFYERARGQYADAQSKLTPMEQRKFKSEHPKQQMFTKTDLAKFENVWDDHPKWVNLGSQKNFARYAVRIGGEWDKSSDEFNEFYFKRAIARALIFRATERIVSAQSWYNGGYRANIVAYTLALLGDITKLRNKNIDFMDVWNMQKVSPALENAIAIVSKYVNDDVIRPPQGISNISEWCKKDACWARIQDSTESVANNLSAEFYERLLSLDEQSAKMRSAKQTQRIDNGIEAQKKVLSVPSVEWRRLHQLLNEKGLLTPKQDSILRVAMQIPSKFPTEKQSQVLLEILENGSLEGITVHDNVNF</sequence>
<evidence type="ECO:0000313" key="6">
    <source>
        <dbReference type="Proteomes" id="UP001208651"/>
    </source>
</evidence>
<dbReference type="EMBL" id="CP038448">
    <property type="protein sequence ID" value="QJT39768.1"/>
    <property type="molecule type" value="Genomic_DNA"/>
</dbReference>
<dbReference type="Proteomes" id="UP000502657">
    <property type="component" value="Chromosome"/>
</dbReference>
<accession>A0AAW5RJK0</accession>
<dbReference type="RefSeq" id="WP_171269568.1">
    <property type="nucleotide sequence ID" value="NZ_CP038445.1"/>
</dbReference>
<reference evidence="4 5" key="1">
    <citation type="submission" date="2019-03" db="EMBL/GenBank/DDBJ databases">
        <title>Novel transposon Tn6433 accelerates the dissemination of tet(E) in Aeromonas from aerobic biofilm under oxytetracycline stress.</title>
        <authorList>
            <person name="Shi Y."/>
            <person name="Tian Z."/>
            <person name="Zhang Y."/>
            <person name="Zhang H."/>
            <person name="Yang M."/>
        </authorList>
    </citation>
    <scope>NUCLEOTIDE SEQUENCE [LARGE SCALE GENOMIC DNA]</scope>
    <source>
        <strain evidence="4 5">R50-22</strain>
    </source>
</reference>
<dbReference type="InterPro" id="IPR055101">
    <property type="entry name" value="AIPR_N"/>
</dbReference>
<feature type="domain" description="Abortive phage infection protein C-terminal" evidence="1">
    <location>
        <begin position="237"/>
        <end position="556"/>
    </location>
</feature>
<name>A0AAW5RJK0_AERME</name>
<dbReference type="Pfam" id="PF10592">
    <property type="entry name" value="AIPR"/>
    <property type="match status" value="1"/>
</dbReference>
<proteinExistence type="predicted"/>
<protein>
    <submittedName>
        <fullName evidence="3">AIPR family protein</fullName>
    </submittedName>
</protein>
<feature type="domain" description="Abortive infection phage resistance protein N-terminal" evidence="2">
    <location>
        <begin position="31"/>
        <end position="178"/>
    </location>
</feature>
<dbReference type="EMBL" id="JAJVCY010000001">
    <property type="protein sequence ID" value="MCV3286874.1"/>
    <property type="molecule type" value="Genomic_DNA"/>
</dbReference>
<evidence type="ECO:0000313" key="5">
    <source>
        <dbReference type="Proteomes" id="UP000502657"/>
    </source>
</evidence>
<evidence type="ECO:0000313" key="3">
    <source>
        <dbReference type="EMBL" id="MCV3286874.1"/>
    </source>
</evidence>
<gene>
    <name evidence="4" type="ORF">E4188_15510</name>
    <name evidence="3" type="ORF">LZT28_01185</name>
</gene>
<organism evidence="3 6">
    <name type="scientific">Aeromonas media</name>
    <dbReference type="NCBI Taxonomy" id="651"/>
    <lineage>
        <taxon>Bacteria</taxon>
        <taxon>Pseudomonadati</taxon>
        <taxon>Pseudomonadota</taxon>
        <taxon>Gammaproteobacteria</taxon>
        <taxon>Aeromonadales</taxon>
        <taxon>Aeromonadaceae</taxon>
        <taxon>Aeromonas</taxon>
    </lineage>
</organism>
<evidence type="ECO:0000259" key="1">
    <source>
        <dbReference type="Pfam" id="PF10592"/>
    </source>
</evidence>
<dbReference type="Pfam" id="PF22879">
    <property type="entry name" value="AIPR_N"/>
    <property type="match status" value="1"/>
</dbReference>
<reference evidence="3" key="2">
    <citation type="submission" date="2022-01" db="EMBL/GenBank/DDBJ databases">
        <title>Comparison of Fish pathogen Aeromonas spp.</title>
        <authorList>
            <person name="Dubey S."/>
            <person name="Sorum H."/>
            <person name="Munangandu H.M."/>
        </authorList>
    </citation>
    <scope>NUCLEOTIDE SEQUENCE</scope>
    <source>
        <strain evidence="3">SD/21-15</strain>
    </source>
</reference>
<evidence type="ECO:0000259" key="2">
    <source>
        <dbReference type="Pfam" id="PF22879"/>
    </source>
</evidence>
<evidence type="ECO:0000313" key="4">
    <source>
        <dbReference type="EMBL" id="QJT39768.1"/>
    </source>
</evidence>
<dbReference type="InterPro" id="IPR018891">
    <property type="entry name" value="AIPR_C"/>
</dbReference>
<dbReference type="Proteomes" id="UP001208651">
    <property type="component" value="Unassembled WGS sequence"/>
</dbReference>